<evidence type="ECO:0000256" key="1">
    <source>
        <dbReference type="SAM" id="MobiDB-lite"/>
    </source>
</evidence>
<accession>A0A419PL99</accession>
<reference evidence="2 3" key="1">
    <citation type="journal article" date="2018" name="Biotechnol. Adv.">
        <title>Improved genomic resources and new bioinformatic workflow for the carcinogenic parasite Clonorchis sinensis: Biotechnological implications.</title>
        <authorList>
            <person name="Wang D."/>
            <person name="Korhonen P.K."/>
            <person name="Gasser R.B."/>
            <person name="Young N.D."/>
        </authorList>
    </citation>
    <scope>NUCLEOTIDE SEQUENCE [LARGE SCALE GENOMIC DNA]</scope>
    <source>
        <strain evidence="2">Cs-k2</strain>
    </source>
</reference>
<reference evidence="2 3" key="2">
    <citation type="journal article" date="2021" name="Genomics">
        <title>High-quality reference genome for Clonorchis sinensis.</title>
        <authorList>
            <person name="Young N.D."/>
            <person name="Stroehlein A.J."/>
            <person name="Kinkar L."/>
            <person name="Wang T."/>
            <person name="Sohn W.M."/>
            <person name="Chang B.C.H."/>
            <person name="Kaur P."/>
            <person name="Weisz D."/>
            <person name="Dudchenko O."/>
            <person name="Aiden E.L."/>
            <person name="Korhonen P.K."/>
            <person name="Gasser R.B."/>
        </authorList>
    </citation>
    <scope>NUCLEOTIDE SEQUENCE [LARGE SCALE GENOMIC DNA]</scope>
    <source>
        <strain evidence="2">Cs-k2</strain>
    </source>
</reference>
<comment type="caution">
    <text evidence="2">The sequence shown here is derived from an EMBL/GenBank/DDBJ whole genome shotgun (WGS) entry which is preliminary data.</text>
</comment>
<dbReference type="AlphaFoldDB" id="A0A419PL99"/>
<organism evidence="2 3">
    <name type="scientific">Clonorchis sinensis</name>
    <name type="common">Chinese liver fluke</name>
    <dbReference type="NCBI Taxonomy" id="79923"/>
    <lineage>
        <taxon>Eukaryota</taxon>
        <taxon>Metazoa</taxon>
        <taxon>Spiralia</taxon>
        <taxon>Lophotrochozoa</taxon>
        <taxon>Platyhelminthes</taxon>
        <taxon>Trematoda</taxon>
        <taxon>Digenea</taxon>
        <taxon>Opisthorchiida</taxon>
        <taxon>Opisthorchiata</taxon>
        <taxon>Opisthorchiidae</taxon>
        <taxon>Clonorchis</taxon>
    </lineage>
</organism>
<dbReference type="InParanoid" id="A0A419PL99"/>
<proteinExistence type="predicted"/>
<feature type="region of interest" description="Disordered" evidence="1">
    <location>
        <begin position="17"/>
        <end position="41"/>
    </location>
</feature>
<protein>
    <submittedName>
        <fullName evidence="2">Uncharacterized protein</fullName>
    </submittedName>
</protein>
<sequence>MGGQFFHLWFMALPDTKLNRDEPNTSSNKQKAGSEPPAMGDASVLLEGCRVYERTMVQRNRATLPAGRTRPPHEVFIPGGLGMCGVLLPTDLSPHPMPEDPSLRAFKRPSMCITIVSAGSVLPGY</sequence>
<dbReference type="Proteomes" id="UP000286415">
    <property type="component" value="Unassembled WGS sequence"/>
</dbReference>
<keyword evidence="3" id="KW-1185">Reference proteome</keyword>
<dbReference type="EMBL" id="NIRI02000042">
    <property type="protein sequence ID" value="KAG5450910.1"/>
    <property type="molecule type" value="Genomic_DNA"/>
</dbReference>
<evidence type="ECO:0000313" key="2">
    <source>
        <dbReference type="EMBL" id="KAG5450910.1"/>
    </source>
</evidence>
<evidence type="ECO:0000313" key="3">
    <source>
        <dbReference type="Proteomes" id="UP000286415"/>
    </source>
</evidence>
<gene>
    <name evidence="2" type="ORF">CSKR_109251</name>
</gene>
<name>A0A419PL99_CLOSI</name>